<dbReference type="NCBIfam" id="TIGR02532">
    <property type="entry name" value="IV_pilin_GFxxxE"/>
    <property type="match status" value="1"/>
</dbReference>
<keyword evidence="7 11" id="KW-1133">Transmembrane helix</keyword>
<sequence>MRSSYQSSVRSRQWGFNLVEVTVAVAILGILVALAGPSLATFIADQRIKAATREIVRNIQYARSEAVSRNTVVNLARSSSTARLWEEGWTIYTDADRAGNTPIAAGDTLLRTVNAQPDSITLRADATANGWLSFSPDGTLNEGGATAQFVVCDNRGAISGRSVTINTVGRAQIATAFPATCNP</sequence>
<evidence type="ECO:0000313" key="13">
    <source>
        <dbReference type="EMBL" id="RRJ83253.1"/>
    </source>
</evidence>
<evidence type="ECO:0000256" key="11">
    <source>
        <dbReference type="SAM" id="Phobius"/>
    </source>
</evidence>
<evidence type="ECO:0000256" key="4">
    <source>
        <dbReference type="ARBA" id="ARBA00022481"/>
    </source>
</evidence>
<dbReference type="InterPro" id="IPR012902">
    <property type="entry name" value="N_methyl_site"/>
</dbReference>
<proteinExistence type="inferred from homology"/>
<keyword evidence="6 11" id="KW-0812">Transmembrane</keyword>
<evidence type="ECO:0000256" key="5">
    <source>
        <dbReference type="ARBA" id="ARBA00022519"/>
    </source>
</evidence>
<dbReference type="SUPFAM" id="SSF54523">
    <property type="entry name" value="Pili subunits"/>
    <property type="match status" value="1"/>
</dbReference>
<dbReference type="Gene3D" id="3.55.40.10">
    <property type="entry name" value="minor pseudopilin epsh domain"/>
    <property type="match status" value="1"/>
</dbReference>
<evidence type="ECO:0000313" key="14">
    <source>
        <dbReference type="Proteomes" id="UP000280792"/>
    </source>
</evidence>
<dbReference type="AlphaFoldDB" id="A0A3P3VR01"/>
<evidence type="ECO:0000256" key="1">
    <source>
        <dbReference type="ARBA" id="ARBA00004377"/>
    </source>
</evidence>
<comment type="caution">
    <text evidence="13">The sequence shown here is derived from an EMBL/GenBank/DDBJ whole genome shotgun (WGS) entry which is preliminary data.</text>
</comment>
<dbReference type="InterPro" id="IPR045584">
    <property type="entry name" value="Pilin-like"/>
</dbReference>
<evidence type="ECO:0000256" key="8">
    <source>
        <dbReference type="ARBA" id="ARBA00023136"/>
    </source>
</evidence>
<dbReference type="InterPro" id="IPR022346">
    <property type="entry name" value="T2SS_GspH"/>
</dbReference>
<keyword evidence="14" id="KW-1185">Reference proteome</keyword>
<organism evidence="13 14">
    <name type="scientific">Aestuariirhabdus litorea</name>
    <dbReference type="NCBI Taxonomy" id="2528527"/>
    <lineage>
        <taxon>Bacteria</taxon>
        <taxon>Pseudomonadati</taxon>
        <taxon>Pseudomonadota</taxon>
        <taxon>Gammaproteobacteria</taxon>
        <taxon>Oceanospirillales</taxon>
        <taxon>Aestuariirhabdaceae</taxon>
        <taxon>Aestuariirhabdus</taxon>
    </lineage>
</organism>
<protein>
    <recommendedName>
        <fullName evidence="2">Type II secretion system protein H</fullName>
    </recommendedName>
    <alternativeName>
        <fullName evidence="10">General secretion pathway protein H</fullName>
    </alternativeName>
</protein>
<keyword evidence="8 11" id="KW-0472">Membrane</keyword>
<dbReference type="RefSeq" id="WP_125017767.1">
    <property type="nucleotide sequence ID" value="NZ_QWEZ01000002.1"/>
</dbReference>
<feature type="transmembrane region" description="Helical" evidence="11">
    <location>
        <begin position="21"/>
        <end position="44"/>
    </location>
</feature>
<dbReference type="GO" id="GO:0015627">
    <property type="term" value="C:type II protein secretion system complex"/>
    <property type="evidence" value="ECO:0007669"/>
    <property type="project" value="InterPro"/>
</dbReference>
<keyword evidence="5" id="KW-0997">Cell inner membrane</keyword>
<dbReference type="GO" id="GO:0005886">
    <property type="term" value="C:plasma membrane"/>
    <property type="evidence" value="ECO:0007669"/>
    <property type="project" value="UniProtKB-SubCell"/>
</dbReference>
<dbReference type="EMBL" id="QWEZ01000002">
    <property type="protein sequence ID" value="RRJ83253.1"/>
    <property type="molecule type" value="Genomic_DNA"/>
</dbReference>
<gene>
    <name evidence="13" type="ORF">D0544_15605</name>
</gene>
<dbReference type="Pfam" id="PF12019">
    <property type="entry name" value="GspH"/>
    <property type="match status" value="1"/>
</dbReference>
<evidence type="ECO:0000256" key="7">
    <source>
        <dbReference type="ARBA" id="ARBA00022989"/>
    </source>
</evidence>
<keyword evidence="4" id="KW-0488">Methylation</keyword>
<feature type="domain" description="General secretion pathway GspH" evidence="12">
    <location>
        <begin position="51"/>
        <end position="169"/>
    </location>
</feature>
<evidence type="ECO:0000256" key="9">
    <source>
        <dbReference type="ARBA" id="ARBA00025772"/>
    </source>
</evidence>
<evidence type="ECO:0000259" key="12">
    <source>
        <dbReference type="Pfam" id="PF12019"/>
    </source>
</evidence>
<evidence type="ECO:0000256" key="2">
    <source>
        <dbReference type="ARBA" id="ARBA00021549"/>
    </source>
</evidence>
<comment type="similarity">
    <text evidence="9">Belongs to the GSP H family.</text>
</comment>
<reference evidence="13 14" key="2">
    <citation type="submission" date="2018-12" db="EMBL/GenBank/DDBJ databases">
        <title>Simiduia agarivorans gen. nov., sp. nov., a marine, agarolytic bacterium isolated from shallow coastal water from Keelung, Taiwan.</title>
        <authorList>
            <person name="Shieh W.Y."/>
        </authorList>
    </citation>
    <scope>NUCLEOTIDE SEQUENCE [LARGE SCALE GENOMIC DNA]</scope>
    <source>
        <strain evidence="13 14">GTF-13</strain>
    </source>
</reference>
<evidence type="ECO:0000256" key="10">
    <source>
        <dbReference type="ARBA" id="ARBA00030775"/>
    </source>
</evidence>
<reference evidence="13 14" key="1">
    <citation type="submission" date="2018-08" db="EMBL/GenBank/DDBJ databases">
        <authorList>
            <person name="Khan S.A."/>
        </authorList>
    </citation>
    <scope>NUCLEOTIDE SEQUENCE [LARGE SCALE GENOMIC DNA]</scope>
    <source>
        <strain evidence="13 14">GTF-13</strain>
    </source>
</reference>
<accession>A0A3P3VR01</accession>
<dbReference type="Proteomes" id="UP000280792">
    <property type="component" value="Unassembled WGS sequence"/>
</dbReference>
<dbReference type="GO" id="GO:0015628">
    <property type="term" value="P:protein secretion by the type II secretion system"/>
    <property type="evidence" value="ECO:0007669"/>
    <property type="project" value="InterPro"/>
</dbReference>
<evidence type="ECO:0000256" key="3">
    <source>
        <dbReference type="ARBA" id="ARBA00022475"/>
    </source>
</evidence>
<keyword evidence="3" id="KW-1003">Cell membrane</keyword>
<evidence type="ECO:0000256" key="6">
    <source>
        <dbReference type="ARBA" id="ARBA00022692"/>
    </source>
</evidence>
<name>A0A3P3VR01_9GAMM</name>
<comment type="subcellular location">
    <subcellularLocation>
        <location evidence="1">Cell inner membrane</location>
        <topology evidence="1">Single-pass membrane protein</topology>
    </subcellularLocation>
</comment>